<evidence type="ECO:0000256" key="1">
    <source>
        <dbReference type="SAM" id="Phobius"/>
    </source>
</evidence>
<dbReference type="PROSITE" id="PS50020">
    <property type="entry name" value="WW_DOMAIN_2"/>
    <property type="match status" value="1"/>
</dbReference>
<evidence type="ECO:0000313" key="4">
    <source>
        <dbReference type="EMBL" id="KAK7199648.1"/>
    </source>
</evidence>
<sequence length="293" mass="31824">MRCVMRARFAGSVAPLSLLVWGRRWTSTAGVSPRQSREAAAPAGATVLPGVDLARRAVSPSQEFPATWSEDEPLAPSDPRVHWREHYSLDAEKPYYQNVRTMEVTWKIPDGFVTRFPRLYASSGYRVDANGAVFSSTASTGLTPPEAAAAATAPAAGAGVKTLTLKQRLAAYGAGGLLWYLIVHNISLAGVFACLYIFRIDLIGLARSYGFDVKRSDEVVVSEKKRPPFWKTFVLSIILNKMLVPLHLLVTVTSAPLLVPRLEPIARSLFPKMKAFFSGLVGKTTASSTATKA</sequence>
<dbReference type="PANTHER" id="PTHR21377:SF0">
    <property type="entry name" value="PROTEIN FAM210B, MITOCHONDRIAL"/>
    <property type="match status" value="1"/>
</dbReference>
<dbReference type="InterPro" id="IPR045866">
    <property type="entry name" value="FAM210A/B-like"/>
</dbReference>
<organism evidence="4 5">
    <name type="scientific">Novymonas esmeraldas</name>
    <dbReference type="NCBI Taxonomy" id="1808958"/>
    <lineage>
        <taxon>Eukaryota</taxon>
        <taxon>Discoba</taxon>
        <taxon>Euglenozoa</taxon>
        <taxon>Kinetoplastea</taxon>
        <taxon>Metakinetoplastina</taxon>
        <taxon>Trypanosomatida</taxon>
        <taxon>Trypanosomatidae</taxon>
        <taxon>Novymonas</taxon>
    </lineage>
</organism>
<evidence type="ECO:0000259" key="3">
    <source>
        <dbReference type="PROSITE" id="PS50020"/>
    </source>
</evidence>
<proteinExistence type="predicted"/>
<dbReference type="Gene3D" id="2.20.70.10">
    <property type="match status" value="1"/>
</dbReference>
<feature type="chain" id="PRO_5043653930" description="WW domain-containing protein" evidence="2">
    <location>
        <begin position="31"/>
        <end position="293"/>
    </location>
</feature>
<protein>
    <recommendedName>
        <fullName evidence="3">WW domain-containing protein</fullName>
    </recommendedName>
</protein>
<dbReference type="PANTHER" id="PTHR21377">
    <property type="entry name" value="PROTEIN FAM210B, MITOCHONDRIAL"/>
    <property type="match status" value="1"/>
</dbReference>
<keyword evidence="1" id="KW-0812">Transmembrane</keyword>
<dbReference type="Proteomes" id="UP001430356">
    <property type="component" value="Unassembled WGS sequence"/>
</dbReference>
<gene>
    <name evidence="4" type="ORF">NESM_000009900</name>
</gene>
<dbReference type="InterPro" id="IPR001202">
    <property type="entry name" value="WW_dom"/>
</dbReference>
<accession>A0AAW0F0B8</accession>
<reference evidence="4 5" key="1">
    <citation type="journal article" date="2021" name="MBio">
        <title>A New Model Trypanosomatid, Novymonas esmeraldas: Genomic Perception of Its 'Candidatus Pandoraea novymonadis' Endosymbiont.</title>
        <authorList>
            <person name="Zakharova A."/>
            <person name="Saura A."/>
            <person name="Butenko A."/>
            <person name="Podesvova L."/>
            <person name="Warmusova S."/>
            <person name="Kostygov A.Y."/>
            <person name="Nenarokova A."/>
            <person name="Lukes J."/>
            <person name="Opperdoes F.R."/>
            <person name="Yurchenko V."/>
        </authorList>
    </citation>
    <scope>NUCLEOTIDE SEQUENCE [LARGE SCALE GENOMIC DNA]</scope>
    <source>
        <strain evidence="4 5">E262AT.01</strain>
    </source>
</reference>
<comment type="caution">
    <text evidence="4">The sequence shown here is derived from an EMBL/GenBank/DDBJ whole genome shotgun (WGS) entry which is preliminary data.</text>
</comment>
<name>A0AAW0F0B8_9TRYP</name>
<keyword evidence="5" id="KW-1185">Reference proteome</keyword>
<keyword evidence="1" id="KW-1133">Transmembrane helix</keyword>
<feature type="transmembrane region" description="Helical" evidence="1">
    <location>
        <begin position="177"/>
        <end position="198"/>
    </location>
</feature>
<dbReference type="EMBL" id="JAECZO010000001">
    <property type="protein sequence ID" value="KAK7199648.1"/>
    <property type="molecule type" value="Genomic_DNA"/>
</dbReference>
<evidence type="ECO:0000256" key="2">
    <source>
        <dbReference type="SAM" id="SignalP"/>
    </source>
</evidence>
<feature type="domain" description="WW" evidence="3">
    <location>
        <begin position="83"/>
        <end position="111"/>
    </location>
</feature>
<dbReference type="AlphaFoldDB" id="A0AAW0F0B8"/>
<feature type="signal peptide" evidence="2">
    <location>
        <begin position="1"/>
        <end position="30"/>
    </location>
</feature>
<keyword evidence="1" id="KW-0472">Membrane</keyword>
<keyword evidence="2" id="KW-0732">Signal</keyword>
<dbReference type="GO" id="GO:0005739">
    <property type="term" value="C:mitochondrion"/>
    <property type="evidence" value="ECO:0007669"/>
    <property type="project" value="TreeGrafter"/>
</dbReference>
<evidence type="ECO:0000313" key="5">
    <source>
        <dbReference type="Proteomes" id="UP001430356"/>
    </source>
</evidence>